<dbReference type="GO" id="GO:0007420">
    <property type="term" value="P:brain development"/>
    <property type="evidence" value="ECO:0007669"/>
    <property type="project" value="InterPro"/>
</dbReference>
<dbReference type="GO" id="GO:0036465">
    <property type="term" value="P:synaptic vesicle recycling"/>
    <property type="evidence" value="ECO:0007669"/>
    <property type="project" value="TreeGrafter"/>
</dbReference>
<protein>
    <submittedName>
        <fullName evidence="15">ARF GTPase-activating protein GIT1</fullName>
    </submittedName>
</protein>
<accession>A0A4S2JZ84</accession>
<dbReference type="PANTHER" id="PTHR46097:SF3">
    <property type="entry name" value="ARF GTPASE-ACTIVATING PROTEIN GIT"/>
    <property type="match status" value="1"/>
</dbReference>
<dbReference type="GO" id="GO:0032012">
    <property type="term" value="P:regulation of ARF protein signal transduction"/>
    <property type="evidence" value="ECO:0007669"/>
    <property type="project" value="InterPro"/>
</dbReference>
<dbReference type="GO" id="GO:0031267">
    <property type="term" value="F:small GTPase binding"/>
    <property type="evidence" value="ECO:0007669"/>
    <property type="project" value="TreeGrafter"/>
</dbReference>
<dbReference type="InterPro" id="IPR000504">
    <property type="entry name" value="RRM_dom"/>
</dbReference>
<keyword evidence="16" id="KW-1185">Reference proteome</keyword>
<dbReference type="InterPro" id="IPR012677">
    <property type="entry name" value="Nucleotide-bd_a/b_plait_sf"/>
</dbReference>
<dbReference type="SMART" id="SM00555">
    <property type="entry name" value="GIT"/>
    <property type="match status" value="2"/>
</dbReference>
<evidence type="ECO:0000313" key="15">
    <source>
        <dbReference type="EMBL" id="TGZ42171.1"/>
    </source>
</evidence>
<dbReference type="InterPro" id="IPR037278">
    <property type="entry name" value="ARFGAP/RecO"/>
</dbReference>
<feature type="compositionally biased region" description="Low complexity" evidence="12">
    <location>
        <begin position="1008"/>
        <end position="1025"/>
    </location>
</feature>
<sequence length="1047" mass="116841">MAQPGWASINRAILLCDDCCGIHRSLGRHVSHIKSLHKGVWNPHLLNMVHTLSDNGANSIWEHSLLDPSNSKISRRKPQPKDPLHPVKADFIKAKHQHLAFILRPSKEESCTEEELNRQLHSSVRTSNLETSLRLLAQGANPNYFYKEKGTTPLHVAARAGQALQVELLIANGANPSVVDLSGQTAADIAKMSGHIDLSERIIECMYEVTDRLTYHICSRKPSHRGDEHLINSELASFLDKNELTLEGRSRLQMLPNHLLEELAMDVYDEVDRRETEAIWFSTASLPEKCTVPFLPVNPQLSSTRNQGRQKLARFTPKEFTTLIVDLLVEAGRRHMLANNALQNPAVSMLRKEQLGRHGSQVSDDEPLYDSVASDDDYAALTSTDNTSSDVSNQPKTNNEETFTPVAKGLPSMVEVLKKQLTLSESTVRDLREQVHTLQTTVEQLTRENNELKHMLQVKGSDGNMNGHVGGEQEPELEPVHDIKTSTVRGNQRPASMYETREGLRKPASWSTTICQTKRDTETLSRNNTQSLWECGAPNLPPSEEVTRRTEQVTRRIQELWMAMQDPSQREAFVPCAERIRVAVAELTAIFPQNPIEENIRSALRQLNGNTGRLQAECSGLQRCTSDAEHMDRCLQQGPTRPLGYRSLSAGARTMSEESNPRTLYVGNLDTSVSEDLLCALFSQIGAVKGCKIIREPGNDPYAFVEFTNHQCAATALAAMNKRSFLEKEMKVNWATSPGNQPKLDTSNHHHIFVGDLSPEIETQTLKEAFAPFGEISNCRIVRDPQTLKSKGYAFVSFVKKSEAEAAINAMNGQWLGSRSIRTNWSTRKPPPPRSERPRHSNNSKPNYDEVYNQSSPTNCTVYCGGFTNGITDELIKKTFSPFGTIQDIRVFKDKGYAFIKFTTKEAATHAIESTHNTEINGSIVKCFWGKENGDPNSVGPNANHQAQQVTTGAGQYAYGYGQQMGYWYPQGYPQMQGQFLQPAQYYGQYYGQQAQYMNSMRMPAPGAGAWQPTQATAAPPTASAPLPPGQQPTMVTYTMPHQYPTQ</sequence>
<feature type="region of interest" description="Disordered" evidence="12">
    <location>
        <begin position="821"/>
        <end position="849"/>
    </location>
</feature>
<dbReference type="PROSITE" id="PS50102">
    <property type="entry name" value="RRM"/>
    <property type="match status" value="3"/>
</dbReference>
<dbReference type="GO" id="GO:0003723">
    <property type="term" value="F:RNA binding"/>
    <property type="evidence" value="ECO:0007669"/>
    <property type="project" value="UniProtKB-UniRule"/>
</dbReference>
<dbReference type="InterPro" id="IPR038508">
    <property type="entry name" value="ArfGAP_dom_sf"/>
</dbReference>
<evidence type="ECO:0000313" key="16">
    <source>
        <dbReference type="Proteomes" id="UP000310200"/>
    </source>
</evidence>
<dbReference type="FunFam" id="3.30.70.330:FF:000317">
    <property type="entry name" value="Rox8, isoform B"/>
    <property type="match status" value="1"/>
</dbReference>
<evidence type="ECO:0000256" key="3">
    <source>
        <dbReference type="ARBA" id="ARBA00022737"/>
    </source>
</evidence>
<dbReference type="SMART" id="SM00105">
    <property type="entry name" value="ArfGap"/>
    <property type="match status" value="1"/>
</dbReference>
<dbReference type="SMART" id="SM00360">
    <property type="entry name" value="RRM"/>
    <property type="match status" value="3"/>
</dbReference>
<dbReference type="PROSITE" id="PS50088">
    <property type="entry name" value="ANK_REPEAT"/>
    <property type="match status" value="1"/>
</dbReference>
<keyword evidence="11" id="KW-0175">Coiled coil</keyword>
<dbReference type="InterPro" id="IPR047161">
    <property type="entry name" value="GIT-like"/>
</dbReference>
<feature type="region of interest" description="Disordered" evidence="12">
    <location>
        <begin position="1008"/>
        <end position="1033"/>
    </location>
</feature>
<feature type="coiled-coil region" evidence="11">
    <location>
        <begin position="414"/>
        <end position="455"/>
    </location>
</feature>
<evidence type="ECO:0000256" key="1">
    <source>
        <dbReference type="ARBA" id="ARBA00022468"/>
    </source>
</evidence>
<dbReference type="Gene3D" id="1.25.40.20">
    <property type="entry name" value="Ankyrin repeat-containing domain"/>
    <property type="match status" value="1"/>
</dbReference>
<keyword evidence="2" id="KW-0479">Metal-binding</keyword>
<dbReference type="InterPro" id="IPR001164">
    <property type="entry name" value="ArfGAP_dom"/>
</dbReference>
<dbReference type="FunFam" id="3.30.70.330:FF:000419">
    <property type="entry name" value="CLUMA_CG006354, isoform A"/>
    <property type="match status" value="1"/>
</dbReference>
<feature type="region of interest" description="Disordered" evidence="12">
    <location>
        <begin position="352"/>
        <end position="371"/>
    </location>
</feature>
<keyword evidence="5" id="KW-0862">Zinc</keyword>
<dbReference type="PROSITE" id="PS50297">
    <property type="entry name" value="ANK_REP_REGION"/>
    <property type="match status" value="1"/>
</dbReference>
<evidence type="ECO:0000256" key="7">
    <source>
        <dbReference type="ARBA" id="ARBA00023043"/>
    </source>
</evidence>
<dbReference type="Pfam" id="PF00076">
    <property type="entry name" value="RRM_1"/>
    <property type="match status" value="3"/>
</dbReference>
<dbReference type="Pfam" id="PF12796">
    <property type="entry name" value="Ank_2"/>
    <property type="match status" value="1"/>
</dbReference>
<dbReference type="Gene3D" id="1.20.120.330">
    <property type="entry name" value="Nucleotidyltransferases domain 2"/>
    <property type="match status" value="1"/>
</dbReference>
<evidence type="ECO:0000256" key="9">
    <source>
        <dbReference type="PROSITE-ProRule" id="PRU00176"/>
    </source>
</evidence>
<evidence type="ECO:0000256" key="11">
    <source>
        <dbReference type="SAM" id="Coils"/>
    </source>
</evidence>
<evidence type="ECO:0000259" key="14">
    <source>
        <dbReference type="PROSITE" id="PS50115"/>
    </source>
</evidence>
<evidence type="ECO:0000256" key="2">
    <source>
        <dbReference type="ARBA" id="ARBA00022723"/>
    </source>
</evidence>
<dbReference type="InterPro" id="IPR013724">
    <property type="entry name" value="GIT_SHD"/>
</dbReference>
<organism evidence="15 16">
    <name type="scientific">Temnothorax longispinosus</name>
    <dbReference type="NCBI Taxonomy" id="300112"/>
    <lineage>
        <taxon>Eukaryota</taxon>
        <taxon>Metazoa</taxon>
        <taxon>Ecdysozoa</taxon>
        <taxon>Arthropoda</taxon>
        <taxon>Hexapoda</taxon>
        <taxon>Insecta</taxon>
        <taxon>Pterygota</taxon>
        <taxon>Neoptera</taxon>
        <taxon>Endopterygota</taxon>
        <taxon>Hymenoptera</taxon>
        <taxon>Apocrita</taxon>
        <taxon>Aculeata</taxon>
        <taxon>Formicoidea</taxon>
        <taxon>Formicidae</taxon>
        <taxon>Myrmicinae</taxon>
        <taxon>Temnothorax</taxon>
    </lineage>
</organism>
<keyword evidence="1" id="KW-0343">GTPase activation</keyword>
<dbReference type="InterPro" id="IPR022018">
    <property type="entry name" value="GIT1_C"/>
</dbReference>
<dbReference type="CDD" id="cd12354">
    <property type="entry name" value="RRM3_TIA1_like"/>
    <property type="match status" value="1"/>
</dbReference>
<evidence type="ECO:0000256" key="10">
    <source>
        <dbReference type="PROSITE-ProRule" id="PRU00288"/>
    </source>
</evidence>
<keyword evidence="3" id="KW-0677">Repeat</keyword>
<feature type="domain" description="RRM" evidence="13">
    <location>
        <begin position="860"/>
        <end position="932"/>
    </location>
</feature>
<dbReference type="Pfam" id="PF12205">
    <property type="entry name" value="GIT1_C"/>
    <property type="match status" value="1"/>
</dbReference>
<evidence type="ECO:0000256" key="5">
    <source>
        <dbReference type="ARBA" id="ARBA00022833"/>
    </source>
</evidence>
<keyword evidence="4 10" id="KW-0863">Zinc-finger</keyword>
<evidence type="ECO:0000256" key="8">
    <source>
        <dbReference type="PROSITE-ProRule" id="PRU00023"/>
    </source>
</evidence>
<dbReference type="SMART" id="SM00248">
    <property type="entry name" value="ANK"/>
    <property type="match status" value="3"/>
</dbReference>
<dbReference type="GO" id="GO:0008270">
    <property type="term" value="F:zinc ion binding"/>
    <property type="evidence" value="ECO:0007669"/>
    <property type="project" value="UniProtKB-KW"/>
</dbReference>
<dbReference type="Proteomes" id="UP000310200">
    <property type="component" value="Unassembled WGS sequence"/>
</dbReference>
<feature type="domain" description="RRM" evidence="13">
    <location>
        <begin position="662"/>
        <end position="737"/>
    </location>
</feature>
<dbReference type="InterPro" id="IPR002110">
    <property type="entry name" value="Ankyrin_rpt"/>
</dbReference>
<feature type="domain" description="Arf-GAP" evidence="14">
    <location>
        <begin position="1"/>
        <end position="109"/>
    </location>
</feature>
<name>A0A4S2JZ84_9HYME</name>
<dbReference type="EMBL" id="QBLH01003227">
    <property type="protein sequence ID" value="TGZ42171.1"/>
    <property type="molecule type" value="Genomic_DNA"/>
</dbReference>
<dbReference type="Pfam" id="PF08518">
    <property type="entry name" value="GIT_SHD"/>
    <property type="match status" value="2"/>
</dbReference>
<dbReference type="GO" id="GO:0008277">
    <property type="term" value="P:regulation of G protein-coupled receptor signaling pathway"/>
    <property type="evidence" value="ECO:0007669"/>
    <property type="project" value="TreeGrafter"/>
</dbReference>
<proteinExistence type="predicted"/>
<dbReference type="CDD" id="cd08833">
    <property type="entry name" value="ArfGap_GIT"/>
    <property type="match status" value="1"/>
</dbReference>
<reference evidence="15 16" key="1">
    <citation type="journal article" date="2019" name="Philos. Trans. R. Soc. Lond., B, Biol. Sci.">
        <title>Ant behaviour and brain gene expression of defending hosts depend on the ecological success of the intruding social parasite.</title>
        <authorList>
            <person name="Kaur R."/>
            <person name="Stoldt M."/>
            <person name="Jongepier E."/>
            <person name="Feldmeyer B."/>
            <person name="Menzel F."/>
            <person name="Bornberg-Bauer E."/>
            <person name="Foitzik S."/>
        </authorList>
    </citation>
    <scope>NUCLEOTIDE SEQUENCE [LARGE SCALE GENOMIC DNA]</scope>
    <source>
        <tissue evidence="15">Whole body</tissue>
    </source>
</reference>
<dbReference type="CDD" id="cd12352">
    <property type="entry name" value="RRM1_TIA1_like"/>
    <property type="match status" value="1"/>
</dbReference>
<dbReference type="CDD" id="cd12353">
    <property type="entry name" value="RRM2_TIA1_like"/>
    <property type="match status" value="1"/>
</dbReference>
<evidence type="ECO:0000256" key="6">
    <source>
        <dbReference type="ARBA" id="ARBA00022884"/>
    </source>
</evidence>
<dbReference type="AlphaFoldDB" id="A0A4S2JZ84"/>
<feature type="repeat" description="ANK" evidence="8">
    <location>
        <begin position="149"/>
        <end position="181"/>
    </location>
</feature>
<feature type="compositionally biased region" description="Low complexity" evidence="12">
    <location>
        <begin position="380"/>
        <end position="393"/>
    </location>
</feature>
<dbReference type="STRING" id="300112.A0A4S2JZ84"/>
<dbReference type="PROSITE" id="PS50115">
    <property type="entry name" value="ARFGAP"/>
    <property type="match status" value="1"/>
</dbReference>
<dbReference type="GO" id="GO:0005096">
    <property type="term" value="F:GTPase activator activity"/>
    <property type="evidence" value="ECO:0007669"/>
    <property type="project" value="UniProtKB-KW"/>
</dbReference>
<dbReference type="GO" id="GO:0098793">
    <property type="term" value="C:presynapse"/>
    <property type="evidence" value="ECO:0007669"/>
    <property type="project" value="GOC"/>
</dbReference>
<comment type="caution">
    <text evidence="15">The sequence shown here is derived from an EMBL/GenBank/DDBJ whole genome shotgun (WGS) entry which is preliminary data.</text>
</comment>
<dbReference type="Gene3D" id="3.30.70.330">
    <property type="match status" value="3"/>
</dbReference>
<feature type="domain" description="RRM" evidence="13">
    <location>
        <begin position="750"/>
        <end position="828"/>
    </location>
</feature>
<dbReference type="PANTHER" id="PTHR46097">
    <property type="entry name" value="G PROTEIN-COUPLED RECEPTOR KINASE INTERACTING ARFGAP"/>
    <property type="match status" value="1"/>
</dbReference>
<keyword evidence="7 8" id="KW-0040">ANK repeat</keyword>
<dbReference type="InterPro" id="IPR035979">
    <property type="entry name" value="RBD_domain_sf"/>
</dbReference>
<evidence type="ECO:0000256" key="4">
    <source>
        <dbReference type="ARBA" id="ARBA00022771"/>
    </source>
</evidence>
<dbReference type="Gene3D" id="1.10.220.150">
    <property type="entry name" value="Arf GTPase activating protein"/>
    <property type="match status" value="1"/>
</dbReference>
<dbReference type="SUPFAM" id="SSF57863">
    <property type="entry name" value="ArfGap/RecO-like zinc finger"/>
    <property type="match status" value="1"/>
</dbReference>
<evidence type="ECO:0000256" key="12">
    <source>
        <dbReference type="SAM" id="MobiDB-lite"/>
    </source>
</evidence>
<dbReference type="SUPFAM" id="SSF54928">
    <property type="entry name" value="RNA-binding domain, RBD"/>
    <property type="match status" value="3"/>
</dbReference>
<dbReference type="FunFam" id="3.30.70.330:FF:000087">
    <property type="entry name" value="Nucleolysin TIAR isoform 1"/>
    <property type="match status" value="1"/>
</dbReference>
<dbReference type="Pfam" id="PF01412">
    <property type="entry name" value="ArfGap"/>
    <property type="match status" value="1"/>
</dbReference>
<gene>
    <name evidence="15" type="ORF">DBV15_05627</name>
</gene>
<evidence type="ECO:0000259" key="13">
    <source>
        <dbReference type="PROSITE" id="PS50102"/>
    </source>
</evidence>
<keyword evidence="6 9" id="KW-0694">RNA-binding</keyword>
<dbReference type="SUPFAM" id="SSF48403">
    <property type="entry name" value="Ankyrin repeat"/>
    <property type="match status" value="1"/>
</dbReference>
<feature type="region of interest" description="Disordered" evidence="12">
    <location>
        <begin position="380"/>
        <end position="404"/>
    </location>
</feature>
<dbReference type="InterPro" id="IPR036770">
    <property type="entry name" value="Ankyrin_rpt-contain_sf"/>
</dbReference>